<accession>A0A6G1F8M0</accession>
<evidence type="ECO:0000313" key="3">
    <source>
        <dbReference type="Proteomes" id="UP000479710"/>
    </source>
</evidence>
<sequence>MALEDAASCPLPLQSSAGPSSVPRTTEGLTNGVGGGRRRRTGAAQTRLLARQRGHLFYFAASQLLHPGSRRPPSIIPRI</sequence>
<organism evidence="2 3">
    <name type="scientific">Oryza meyeriana var. granulata</name>
    <dbReference type="NCBI Taxonomy" id="110450"/>
    <lineage>
        <taxon>Eukaryota</taxon>
        <taxon>Viridiplantae</taxon>
        <taxon>Streptophyta</taxon>
        <taxon>Embryophyta</taxon>
        <taxon>Tracheophyta</taxon>
        <taxon>Spermatophyta</taxon>
        <taxon>Magnoliopsida</taxon>
        <taxon>Liliopsida</taxon>
        <taxon>Poales</taxon>
        <taxon>Poaceae</taxon>
        <taxon>BOP clade</taxon>
        <taxon>Oryzoideae</taxon>
        <taxon>Oryzeae</taxon>
        <taxon>Oryzinae</taxon>
        <taxon>Oryza</taxon>
        <taxon>Oryza meyeriana</taxon>
    </lineage>
</organism>
<gene>
    <name evidence="2" type="ORF">E2562_016148</name>
</gene>
<reference evidence="2 3" key="1">
    <citation type="submission" date="2019-11" db="EMBL/GenBank/DDBJ databases">
        <title>Whole genome sequence of Oryza granulata.</title>
        <authorList>
            <person name="Li W."/>
        </authorList>
    </citation>
    <scope>NUCLEOTIDE SEQUENCE [LARGE SCALE GENOMIC DNA]</scope>
    <source>
        <strain evidence="3">cv. Menghai</strain>
        <tissue evidence="2">Leaf</tissue>
    </source>
</reference>
<protein>
    <submittedName>
        <fullName evidence="2">Uncharacterized protein</fullName>
    </submittedName>
</protein>
<evidence type="ECO:0000256" key="1">
    <source>
        <dbReference type="SAM" id="MobiDB-lite"/>
    </source>
</evidence>
<dbReference type="EMBL" id="SPHZ02000001">
    <property type="protein sequence ID" value="KAF0933203.1"/>
    <property type="molecule type" value="Genomic_DNA"/>
</dbReference>
<keyword evidence="3" id="KW-1185">Reference proteome</keyword>
<proteinExistence type="predicted"/>
<dbReference type="Proteomes" id="UP000479710">
    <property type="component" value="Unassembled WGS sequence"/>
</dbReference>
<feature type="compositionally biased region" description="Polar residues" evidence="1">
    <location>
        <begin position="13"/>
        <end position="24"/>
    </location>
</feature>
<comment type="caution">
    <text evidence="2">The sequence shown here is derived from an EMBL/GenBank/DDBJ whole genome shotgun (WGS) entry which is preliminary data.</text>
</comment>
<name>A0A6G1F8M0_9ORYZ</name>
<evidence type="ECO:0000313" key="2">
    <source>
        <dbReference type="EMBL" id="KAF0933203.1"/>
    </source>
</evidence>
<dbReference type="AlphaFoldDB" id="A0A6G1F8M0"/>
<feature type="region of interest" description="Disordered" evidence="1">
    <location>
        <begin position="1"/>
        <end position="43"/>
    </location>
</feature>